<protein>
    <submittedName>
        <fullName evidence="2">Uncharacterized protein</fullName>
    </submittedName>
</protein>
<organism evidence="2 3">
    <name type="scientific">Cyclocybe aegerita</name>
    <name type="common">Black poplar mushroom</name>
    <name type="synonym">Agrocybe aegerita</name>
    <dbReference type="NCBI Taxonomy" id="1973307"/>
    <lineage>
        <taxon>Eukaryota</taxon>
        <taxon>Fungi</taxon>
        <taxon>Dikarya</taxon>
        <taxon>Basidiomycota</taxon>
        <taxon>Agaricomycotina</taxon>
        <taxon>Agaricomycetes</taxon>
        <taxon>Agaricomycetidae</taxon>
        <taxon>Agaricales</taxon>
        <taxon>Agaricineae</taxon>
        <taxon>Bolbitiaceae</taxon>
        <taxon>Cyclocybe</taxon>
    </lineage>
</organism>
<accession>A0A8S0VZ95</accession>
<evidence type="ECO:0000313" key="2">
    <source>
        <dbReference type="EMBL" id="CAA7263371.1"/>
    </source>
</evidence>
<evidence type="ECO:0000313" key="3">
    <source>
        <dbReference type="Proteomes" id="UP000467700"/>
    </source>
</evidence>
<dbReference type="AlphaFoldDB" id="A0A8S0VZ95"/>
<dbReference type="EMBL" id="CACVBS010000039">
    <property type="protein sequence ID" value="CAA7263371.1"/>
    <property type="molecule type" value="Genomic_DNA"/>
</dbReference>
<name>A0A8S0VZ95_CYCAE</name>
<feature type="region of interest" description="Disordered" evidence="1">
    <location>
        <begin position="1"/>
        <end position="21"/>
    </location>
</feature>
<dbReference type="OrthoDB" id="3166447at2759"/>
<feature type="compositionally biased region" description="Polar residues" evidence="1">
    <location>
        <begin position="1"/>
        <end position="16"/>
    </location>
</feature>
<proteinExistence type="predicted"/>
<sequence>MYQTPIHQPISRNTSPAPGIMNPQAGYGYPAPIARPISRAASPIPPGGIASHRSPMQPDPQAYGGYGAPVHGYAAPIAQRPLSRGPSPAPPGVIAGHRSPMTDFQVEKRARSPNPYGRTPLGQPEPTVYRDELVYRDHVSALIAAKDTQFGVNGRIPVDPAQLVLFFRSKTGITHSLDFPVDVAYNTPPALDVLIAACRPHPTSDYDSYGAREGLFYPTNLPLTASLEIANYPILDAIRSSLFPNLPPGQYLTALIDRLDVVESGSHLTRHSPAQLRNDERAATIVVTLPVRFRGGAIVVRDSQGREERFIGGGGKNADIDWVALRADCTYEVEPVQKGIQLSISYGVFIRSFGPASPNADTLVTPTDRFFDLLSPILNMSRGRTIAFCLNYDYTVNPAEVVANTVVTQLKGADALLYDAFKFHKLAPELHWTAGGYVWPQDHTLEFFGDDVAQRPPNPRGSPNINRSPFGGPRGGANIPPVRGAFGTYGGNPTAPYNNEEETDTLRARVEGSGAVSLEAANITLLTDFNNPAPTIGRERVYFVSNGELEKLVVNILLVVYIP</sequence>
<feature type="region of interest" description="Disordered" evidence="1">
    <location>
        <begin position="452"/>
        <end position="477"/>
    </location>
</feature>
<reference evidence="2 3" key="1">
    <citation type="submission" date="2020-01" db="EMBL/GenBank/DDBJ databases">
        <authorList>
            <person name="Gupta K D."/>
        </authorList>
    </citation>
    <scope>NUCLEOTIDE SEQUENCE [LARGE SCALE GENOMIC DNA]</scope>
</reference>
<keyword evidence="3" id="KW-1185">Reference proteome</keyword>
<gene>
    <name evidence="2" type="ORF">AAE3_LOCUS5579</name>
</gene>
<comment type="caution">
    <text evidence="2">The sequence shown here is derived from an EMBL/GenBank/DDBJ whole genome shotgun (WGS) entry which is preliminary data.</text>
</comment>
<evidence type="ECO:0000256" key="1">
    <source>
        <dbReference type="SAM" id="MobiDB-lite"/>
    </source>
</evidence>
<dbReference type="Proteomes" id="UP000467700">
    <property type="component" value="Unassembled WGS sequence"/>
</dbReference>